<comment type="similarity">
    <text evidence="1">Belongs to the ABC transporter superfamily.</text>
</comment>
<dbReference type="Pfam" id="PF00005">
    <property type="entry name" value="ABC_tran"/>
    <property type="match status" value="1"/>
</dbReference>
<protein>
    <submittedName>
        <fullName evidence="6">ABC transporter ATP-binding protein</fullName>
    </submittedName>
</protein>
<dbReference type="SUPFAM" id="SSF52540">
    <property type="entry name" value="P-loop containing nucleoside triphosphate hydrolases"/>
    <property type="match status" value="1"/>
</dbReference>
<organism evidence="6 7">
    <name type="scientific">Fusibacter bizertensis</name>
    <dbReference type="NCBI Taxonomy" id="1488331"/>
    <lineage>
        <taxon>Bacteria</taxon>
        <taxon>Bacillati</taxon>
        <taxon>Bacillota</taxon>
        <taxon>Clostridia</taxon>
        <taxon>Eubacteriales</taxon>
        <taxon>Eubacteriales Family XII. Incertae Sedis</taxon>
        <taxon>Fusibacter</taxon>
    </lineage>
</organism>
<evidence type="ECO:0000256" key="2">
    <source>
        <dbReference type="ARBA" id="ARBA00022448"/>
    </source>
</evidence>
<dbReference type="GO" id="GO:0005524">
    <property type="term" value="F:ATP binding"/>
    <property type="evidence" value="ECO:0007669"/>
    <property type="project" value="UniProtKB-KW"/>
</dbReference>
<keyword evidence="3" id="KW-0547">Nucleotide-binding</keyword>
<dbReference type="Gene3D" id="3.40.50.300">
    <property type="entry name" value="P-loop containing nucleotide triphosphate hydrolases"/>
    <property type="match status" value="1"/>
</dbReference>
<dbReference type="SMART" id="SM00382">
    <property type="entry name" value="AAA"/>
    <property type="match status" value="1"/>
</dbReference>
<dbReference type="PANTHER" id="PTHR43335">
    <property type="entry name" value="ABC TRANSPORTER, ATP-BINDING PROTEIN"/>
    <property type="match status" value="1"/>
</dbReference>
<dbReference type="RefSeq" id="WP_281095393.1">
    <property type="nucleotide sequence ID" value="NZ_JARYZI010000012.1"/>
</dbReference>
<evidence type="ECO:0000256" key="3">
    <source>
        <dbReference type="ARBA" id="ARBA00022741"/>
    </source>
</evidence>
<keyword evidence="2" id="KW-0813">Transport</keyword>
<accession>A0ABT6NGD6</accession>
<proteinExistence type="inferred from homology"/>
<reference evidence="6 7" key="1">
    <citation type="submission" date="2023-04" db="EMBL/GenBank/DDBJ databases">
        <title>Fusibacter bizertensis strain WBS, isolated from littoral bottom sediments of the Arctic seas - biochemical and genomic analysis.</title>
        <authorList>
            <person name="Brioukhanov A.L."/>
        </authorList>
    </citation>
    <scope>NUCLEOTIDE SEQUENCE [LARGE SCALE GENOMIC DNA]</scope>
    <source>
        <strain evidence="6 7">WBS</strain>
    </source>
</reference>
<evidence type="ECO:0000256" key="1">
    <source>
        <dbReference type="ARBA" id="ARBA00005417"/>
    </source>
</evidence>
<name>A0ABT6NGD6_9FIRM</name>
<comment type="caution">
    <text evidence="6">The sequence shown here is derived from an EMBL/GenBank/DDBJ whole genome shotgun (WGS) entry which is preliminary data.</text>
</comment>
<evidence type="ECO:0000259" key="5">
    <source>
        <dbReference type="PROSITE" id="PS50893"/>
    </source>
</evidence>
<dbReference type="PROSITE" id="PS50893">
    <property type="entry name" value="ABC_TRANSPORTER_2"/>
    <property type="match status" value="1"/>
</dbReference>
<evidence type="ECO:0000313" key="7">
    <source>
        <dbReference type="Proteomes" id="UP001158045"/>
    </source>
</evidence>
<keyword evidence="7" id="KW-1185">Reference proteome</keyword>
<keyword evidence="4 6" id="KW-0067">ATP-binding</keyword>
<evidence type="ECO:0000256" key="4">
    <source>
        <dbReference type="ARBA" id="ARBA00022840"/>
    </source>
</evidence>
<dbReference type="InterPro" id="IPR003593">
    <property type="entry name" value="AAA+_ATPase"/>
</dbReference>
<dbReference type="InterPro" id="IPR003439">
    <property type="entry name" value="ABC_transporter-like_ATP-bd"/>
</dbReference>
<feature type="domain" description="ABC transporter" evidence="5">
    <location>
        <begin position="6"/>
        <end position="234"/>
    </location>
</feature>
<gene>
    <name evidence="6" type="ORF">QE109_15140</name>
</gene>
<dbReference type="InterPro" id="IPR027417">
    <property type="entry name" value="P-loop_NTPase"/>
</dbReference>
<dbReference type="Proteomes" id="UP001158045">
    <property type="component" value="Unassembled WGS sequence"/>
</dbReference>
<dbReference type="EMBL" id="JARYZI010000012">
    <property type="protein sequence ID" value="MDH8679492.1"/>
    <property type="molecule type" value="Genomic_DNA"/>
</dbReference>
<dbReference type="PANTHER" id="PTHR43335:SF4">
    <property type="entry name" value="ABC TRANSPORTER, ATP-BINDING PROTEIN"/>
    <property type="match status" value="1"/>
</dbReference>
<evidence type="ECO:0000313" key="6">
    <source>
        <dbReference type="EMBL" id="MDH8679492.1"/>
    </source>
</evidence>
<sequence>MMSRVLKVNNVTKYIEKKEIIKGISFNIEEGEILGFLGPNGAGKSTTLRMIVGLSKPSSGTIEICGASISTQYIKAMENVGCLIEGPDLYNFATGMKNLEMLSAMSKNISKEDILEVVRLVGLENRINDKVSTYSMGMRQRLGLAQALIHKPKLLILDEPTNGFDPQGIFEFREIIKDLVRHKNISVLISSHLISEIQLMCDKVSIINDGLIIKNAKVSDLLSSGTIYWVLDDPLKGQTLLKEKYKADLKIENNELMGNIDLEKIEEMNKYLIDEGIKLKYVGIKSLTLEELFLNLTEHHHIT</sequence>